<dbReference type="Proteomes" id="UP000014227">
    <property type="component" value="Chromosome I"/>
</dbReference>
<dbReference type="PANTHER" id="PTHR30258">
    <property type="entry name" value="TYPE II SECRETION SYSTEM PROTEIN GSPE-RELATED"/>
    <property type="match status" value="1"/>
</dbReference>
<reference evidence="6" key="1">
    <citation type="submission" date="2013-03" db="EMBL/GenBank/DDBJ databases">
        <title>Genome sequence of Chthonomonas calidirosea, the first sequenced genome from the Armatimonadetes phylum (formally candidate division OP10).</title>
        <authorList>
            <person name="Lee K.C.Y."/>
            <person name="Morgan X.C."/>
            <person name="Dunfield P.F."/>
            <person name="Tamas I."/>
            <person name="Houghton K.M."/>
            <person name="Vyssotski M."/>
            <person name="Ryan J.L.J."/>
            <person name="Lagutin K."/>
            <person name="McDonald I.R."/>
            <person name="Stott M.B."/>
        </authorList>
    </citation>
    <scope>NUCLEOTIDE SEQUENCE [LARGE SCALE GENOMIC DNA]</scope>
    <source>
        <strain evidence="6">DSM 23976 / ICMP 18418 / T49</strain>
    </source>
</reference>
<accession>S0EUK1</accession>
<dbReference type="FunCoup" id="S0EUK1">
    <property type="interactions" value="164"/>
</dbReference>
<dbReference type="InterPro" id="IPR007831">
    <property type="entry name" value="T2SS_GspE_N"/>
</dbReference>
<dbReference type="InterPro" id="IPR001482">
    <property type="entry name" value="T2SS/T4SS_dom"/>
</dbReference>
<keyword evidence="2" id="KW-0547">Nucleotide-binding</keyword>
<dbReference type="Gene3D" id="3.40.50.300">
    <property type="entry name" value="P-loop containing nucleotide triphosphate hydrolases"/>
    <property type="match status" value="1"/>
</dbReference>
<feature type="domain" description="Bacterial type II secretion system protein E" evidence="4">
    <location>
        <begin position="401"/>
        <end position="415"/>
    </location>
</feature>
<evidence type="ECO:0000313" key="5">
    <source>
        <dbReference type="EMBL" id="CCW35010.1"/>
    </source>
</evidence>
<gene>
    <name evidence="5" type="ORF">CCALI_01191</name>
</gene>
<dbReference type="RefSeq" id="WP_016482555.1">
    <property type="nucleotide sequence ID" value="NC_021487.1"/>
</dbReference>
<dbReference type="GO" id="GO:0016887">
    <property type="term" value="F:ATP hydrolysis activity"/>
    <property type="evidence" value="ECO:0007669"/>
    <property type="project" value="TreeGrafter"/>
</dbReference>
<evidence type="ECO:0000259" key="4">
    <source>
        <dbReference type="PROSITE" id="PS00662"/>
    </source>
</evidence>
<dbReference type="eggNOG" id="COG2804">
    <property type="taxonomic scope" value="Bacteria"/>
</dbReference>
<dbReference type="InterPro" id="IPR037257">
    <property type="entry name" value="T2SS_E_N_sf"/>
</dbReference>
<comment type="similarity">
    <text evidence="1">Belongs to the GSP E family.</text>
</comment>
<dbReference type="InterPro" id="IPR027417">
    <property type="entry name" value="P-loop_NTPase"/>
</dbReference>
<dbReference type="STRING" id="454171.CP488_02906"/>
<protein>
    <submittedName>
        <fullName evidence="5">Type II secretion system protein E (GspE)</fullName>
    </submittedName>
</protein>
<dbReference type="GO" id="GO:0005524">
    <property type="term" value="F:ATP binding"/>
    <property type="evidence" value="ECO:0007669"/>
    <property type="project" value="UniProtKB-KW"/>
</dbReference>
<dbReference type="SUPFAM" id="SSF52540">
    <property type="entry name" value="P-loop containing nucleoside triphosphate hydrolases"/>
    <property type="match status" value="1"/>
</dbReference>
<proteinExistence type="inferred from homology"/>
<dbReference type="SUPFAM" id="SSF160246">
    <property type="entry name" value="EspE N-terminal domain-like"/>
    <property type="match status" value="1"/>
</dbReference>
<evidence type="ECO:0000256" key="3">
    <source>
        <dbReference type="ARBA" id="ARBA00022840"/>
    </source>
</evidence>
<dbReference type="Pfam" id="PF05157">
    <property type="entry name" value="MshEN"/>
    <property type="match status" value="1"/>
</dbReference>
<dbReference type="FunFam" id="3.40.50.300:FF:000398">
    <property type="entry name" value="Type IV pilus assembly ATPase PilB"/>
    <property type="match status" value="1"/>
</dbReference>
<dbReference type="InParanoid" id="S0EUK1"/>
<evidence type="ECO:0000256" key="2">
    <source>
        <dbReference type="ARBA" id="ARBA00022741"/>
    </source>
</evidence>
<dbReference type="CDD" id="cd01129">
    <property type="entry name" value="PulE-GspE-like"/>
    <property type="match status" value="1"/>
</dbReference>
<dbReference type="PANTHER" id="PTHR30258:SF3">
    <property type="entry name" value="SLL1921 PROTEIN"/>
    <property type="match status" value="1"/>
</dbReference>
<dbReference type="HOGENOM" id="CLU_013446_10_3_0"/>
<name>S0EUK1_CHTCT</name>
<keyword evidence="3" id="KW-0067">ATP-binding</keyword>
<dbReference type="FunFam" id="3.30.450.90:FF:000001">
    <property type="entry name" value="Type II secretion system ATPase GspE"/>
    <property type="match status" value="1"/>
</dbReference>
<dbReference type="PROSITE" id="PS00662">
    <property type="entry name" value="T2SP_E"/>
    <property type="match status" value="1"/>
</dbReference>
<dbReference type="GO" id="GO:0005886">
    <property type="term" value="C:plasma membrane"/>
    <property type="evidence" value="ECO:0007669"/>
    <property type="project" value="TreeGrafter"/>
</dbReference>
<dbReference type="Gene3D" id="3.30.300.160">
    <property type="entry name" value="Type II secretion system, protein E, N-terminal domain"/>
    <property type="match status" value="1"/>
</dbReference>
<evidence type="ECO:0000256" key="1">
    <source>
        <dbReference type="ARBA" id="ARBA00006611"/>
    </source>
</evidence>
<dbReference type="Gene3D" id="3.30.450.90">
    <property type="match status" value="1"/>
</dbReference>
<dbReference type="AlphaFoldDB" id="S0EUK1"/>
<dbReference type="KEGG" id="ccz:CCALI_01191"/>
<sequence>MVMARKSMGDYMLEKGYASQSQIEEARKIQQTTKQDLARILIEMGINPVHVYEAKAQEMGVAFVNLTTYKPDPSAINVVPDHVAKAHNVLPVKKDGQVLYVAMGDVNNLEVQDTLRMVSRCQIRPVLAVPDQIEQALTTYYGGGVSANASSDGAKPSTELVDSDARSAMAQAMAEYGARGDAAKEVDEESDLRELVDQAPIVRLAATILQQAIKERASDIHIEPDRRGVRVRYRIDGVLHEIMQMPAYLKLPLVARYKILSEMNIAERRVPQDGRIATRYQGKEYDLRVSCLPNLHGEKIVMRILDKSSVMIGLNKLGFLPEVQAQLEELASQPNGMILSTGPTGHGKTTTQYSLLNKLNTVEKNILTIEDPVEYVLSGVTQVQVNRKAGLTFATALRAFLRQDPDIIMVGEMRDLETAEIAIEAALTGHLVLSTLHTNDAPSATIRLIDMGVEPFLISATVIGVLAQRLARRICNECKEFYEAPASDLRKFGFKVEDPAQTVQLARGRGCEACRYTGYRGRIGIYELMRVNAEIAEMIVRRAPLADLKEAAKANGMMELREDGLAKVLQGITTPEEVMRTVFTAGY</sequence>
<dbReference type="EMBL" id="HF951689">
    <property type="protein sequence ID" value="CCW35010.1"/>
    <property type="molecule type" value="Genomic_DNA"/>
</dbReference>
<evidence type="ECO:0000313" key="6">
    <source>
        <dbReference type="Proteomes" id="UP000014227"/>
    </source>
</evidence>
<dbReference type="PATRIC" id="fig|1303518.3.peg.1213"/>
<keyword evidence="6" id="KW-1185">Reference proteome</keyword>
<dbReference type="Pfam" id="PF00437">
    <property type="entry name" value="T2SSE"/>
    <property type="match status" value="1"/>
</dbReference>
<organism evidence="5 6">
    <name type="scientific">Chthonomonas calidirosea (strain DSM 23976 / ICMP 18418 / T49)</name>
    <dbReference type="NCBI Taxonomy" id="1303518"/>
    <lineage>
        <taxon>Bacteria</taxon>
        <taxon>Bacillati</taxon>
        <taxon>Armatimonadota</taxon>
        <taxon>Chthonomonadia</taxon>
        <taxon>Chthonomonadales</taxon>
        <taxon>Chthonomonadaceae</taxon>
        <taxon>Chthonomonas</taxon>
    </lineage>
</organism>